<comment type="caution">
    <text evidence="2">The sequence shown here is derived from an EMBL/GenBank/DDBJ whole genome shotgun (WGS) entry which is preliminary data.</text>
</comment>
<evidence type="ECO:0000313" key="2">
    <source>
        <dbReference type="EMBL" id="KAK5695300.1"/>
    </source>
</evidence>
<feature type="compositionally biased region" description="Polar residues" evidence="1">
    <location>
        <begin position="321"/>
        <end position="330"/>
    </location>
</feature>
<feature type="compositionally biased region" description="Basic and acidic residues" evidence="1">
    <location>
        <begin position="353"/>
        <end position="366"/>
    </location>
</feature>
<accession>A0AAN7W447</accession>
<evidence type="ECO:0000256" key="1">
    <source>
        <dbReference type="SAM" id="MobiDB-lite"/>
    </source>
</evidence>
<evidence type="ECO:0000313" key="3">
    <source>
        <dbReference type="Proteomes" id="UP001310594"/>
    </source>
</evidence>
<protein>
    <recommendedName>
        <fullName evidence="4">Glycine zipper domain-containing protein</fullName>
    </recommendedName>
</protein>
<proteinExistence type="predicted"/>
<evidence type="ECO:0008006" key="4">
    <source>
        <dbReference type="Google" id="ProtNLM"/>
    </source>
</evidence>
<feature type="region of interest" description="Disordered" evidence="1">
    <location>
        <begin position="1"/>
        <end position="116"/>
    </location>
</feature>
<feature type="compositionally biased region" description="Basic and acidic residues" evidence="1">
    <location>
        <begin position="387"/>
        <end position="412"/>
    </location>
</feature>
<dbReference type="AlphaFoldDB" id="A0AAN7W447"/>
<gene>
    <name evidence="2" type="ORF">LTR97_008806</name>
</gene>
<organism evidence="2 3">
    <name type="scientific">Elasticomyces elasticus</name>
    <dbReference type="NCBI Taxonomy" id="574655"/>
    <lineage>
        <taxon>Eukaryota</taxon>
        <taxon>Fungi</taxon>
        <taxon>Dikarya</taxon>
        <taxon>Ascomycota</taxon>
        <taxon>Pezizomycotina</taxon>
        <taxon>Dothideomycetes</taxon>
        <taxon>Dothideomycetidae</taxon>
        <taxon>Mycosphaerellales</taxon>
        <taxon>Teratosphaeriaceae</taxon>
        <taxon>Elasticomyces</taxon>
    </lineage>
</organism>
<feature type="compositionally biased region" description="Basic and acidic residues" evidence="1">
    <location>
        <begin position="69"/>
        <end position="88"/>
    </location>
</feature>
<name>A0AAN7W447_9PEZI</name>
<dbReference type="EMBL" id="JAVRQU010000014">
    <property type="protein sequence ID" value="KAK5695300.1"/>
    <property type="molecule type" value="Genomic_DNA"/>
</dbReference>
<feature type="region of interest" description="Disordered" evidence="1">
    <location>
        <begin position="234"/>
        <end position="412"/>
    </location>
</feature>
<feature type="compositionally biased region" description="Low complexity" evidence="1">
    <location>
        <begin position="283"/>
        <end position="304"/>
    </location>
</feature>
<sequence>MEQTERGVASKTLTNRSREHAPTTSPVPASTPNSNHNHLVEPEPPPGLVAGVTQVVLNIRLQQHPENTMPDKKQEPQGPSEEERKAESSKAAQQSIEAQKKAKELTQAAAGAGDPEERQKLLNEALEQEIASESFGKTAKYLQTGTAQGAIAGTGIGVGTGAGLGTLTGTLVGGVTSTVIGGLGGAIGSGVGAINGPFIKVGEKAGEGIRSVTGDLPGWEATDEQKGKLEEMIGQVNETERPNEDELAGLAGGTSGQGESEKKEKTQSKGDSEKKEGGEQATSSWSSYLPSMSSSADPSAGSKSSKVEKSGSGEEEKREQNQPPSWTESAASYMPSWGSNDHNEQVEPDEGDDNKAKPAAREDGKKSSSKASSEQPRNAPGIGDNGSKAEENGIGKGHADPKAVDALREKLG</sequence>
<dbReference type="Proteomes" id="UP001310594">
    <property type="component" value="Unassembled WGS sequence"/>
</dbReference>
<reference evidence="2" key="1">
    <citation type="submission" date="2023-08" db="EMBL/GenBank/DDBJ databases">
        <title>Black Yeasts Isolated from many extreme environments.</title>
        <authorList>
            <person name="Coleine C."/>
            <person name="Stajich J.E."/>
            <person name="Selbmann L."/>
        </authorList>
    </citation>
    <scope>NUCLEOTIDE SEQUENCE</scope>
    <source>
        <strain evidence="2">CCFEE 5810</strain>
    </source>
</reference>
<feature type="compositionally biased region" description="Basic and acidic residues" evidence="1">
    <location>
        <begin position="305"/>
        <end position="320"/>
    </location>
</feature>
<feature type="compositionally biased region" description="Low complexity" evidence="1">
    <location>
        <begin position="22"/>
        <end position="35"/>
    </location>
</feature>
<feature type="compositionally biased region" description="Basic and acidic residues" evidence="1">
    <location>
        <begin position="259"/>
        <end position="278"/>
    </location>
</feature>